<dbReference type="InterPro" id="IPR043504">
    <property type="entry name" value="Peptidase_S1_PA_chymotrypsin"/>
</dbReference>
<dbReference type="Bgee" id="ENSXETG00000006287">
    <property type="expression patterns" value="Expressed in embryo"/>
</dbReference>
<evidence type="ECO:0000313" key="11">
    <source>
        <dbReference type="Xenbase" id="XB-GENE-22167980"/>
    </source>
</evidence>
<feature type="domain" description="Peptidase S1" evidence="7">
    <location>
        <begin position="36"/>
        <end position="278"/>
    </location>
</feature>
<proteinExistence type="predicted"/>
<gene>
    <name evidence="11" type="primary">prss8l.5</name>
    <name evidence="8" type="synonym">prss8l.5 loc108703873</name>
    <name evidence="10" type="synonym">prss8l100494289</name>
</gene>
<evidence type="ECO:0000256" key="1">
    <source>
        <dbReference type="ARBA" id="ARBA00022670"/>
    </source>
</evidence>
<dbReference type="SUPFAM" id="SSF50494">
    <property type="entry name" value="Trypsin-like serine proteases"/>
    <property type="match status" value="1"/>
</dbReference>
<dbReference type="InterPro" id="IPR001314">
    <property type="entry name" value="Peptidase_S1A"/>
</dbReference>
<dbReference type="CDD" id="cd00190">
    <property type="entry name" value="Tryp_SPc"/>
    <property type="match status" value="1"/>
</dbReference>
<evidence type="ECO:0000313" key="10">
    <source>
        <dbReference type="RefSeq" id="XP_002939739.1"/>
    </source>
</evidence>
<evidence type="ECO:0000313" key="9">
    <source>
        <dbReference type="Proteomes" id="UP000008143"/>
    </source>
</evidence>
<dbReference type="PANTHER" id="PTHR24253">
    <property type="entry name" value="TRANSMEMBRANE PROTEASE SERINE"/>
    <property type="match status" value="1"/>
</dbReference>
<keyword evidence="2 6" id="KW-0732">Signal</keyword>
<sequence length="353" mass="37531">MSALSLLRAALLLSLGFLGVSEAVAQCGTRQVSTRIMGGQDSQQGMWPWQVNIRSNDFSFCGGSLITSKWVISASHCFNRTNPPSFYTVYLGSYQLTGANGNEIPMAIQRFIVHPNYTSPEYGHDITLVELSSDVNFTNYIQPVCLPSAGVNFPTGLQCWVTGWGNIASNVSLRDPNTLQQVAVPLIGNQQCNSILQAPSPLGPSSFAILNDMLCAGYIDGGKDSCQGDSGGPLVCAAANQWYLVGVVSFGDGCGQPNRPGVYVRVTAYLDWIESYIPEASANVLNASFTGPFISLYNNNITTTAVPAPSNTTQTSGVTGSTTTTTIFVPDASTTVVASTFLCAWITLLLACL</sequence>
<dbReference type="KEGG" id="xtr:100494289"/>
<dbReference type="GO" id="GO:0004252">
    <property type="term" value="F:serine-type endopeptidase activity"/>
    <property type="evidence" value="ECO:0007669"/>
    <property type="project" value="InterPro"/>
</dbReference>
<dbReference type="OrthoDB" id="93664at2759"/>
<dbReference type="SMART" id="SM00020">
    <property type="entry name" value="Tryp_SPc"/>
    <property type="match status" value="1"/>
</dbReference>
<feature type="chain" id="PRO_5044731588" evidence="6">
    <location>
        <begin position="26"/>
        <end position="353"/>
    </location>
</feature>
<dbReference type="InterPro" id="IPR033116">
    <property type="entry name" value="TRYPSIN_SER"/>
</dbReference>
<reference evidence="8" key="2">
    <citation type="submission" date="2011-06" db="UniProtKB">
        <authorList>
            <consortium name="Ensembl"/>
        </authorList>
    </citation>
    <scope>IDENTIFICATION</scope>
</reference>
<keyword evidence="3 5" id="KW-0378">Hydrolase</keyword>
<keyword evidence="9" id="KW-1185">Reference proteome</keyword>
<evidence type="ECO:0000256" key="5">
    <source>
        <dbReference type="RuleBase" id="RU363034"/>
    </source>
</evidence>
<dbReference type="GO" id="GO:0008236">
    <property type="term" value="F:serine-type peptidase activity"/>
    <property type="evidence" value="ECO:0000318"/>
    <property type="project" value="GO_Central"/>
</dbReference>
<dbReference type="Proteomes" id="UP000008143">
    <property type="component" value="Chromosome 9"/>
</dbReference>
<dbReference type="GeneTree" id="ENSGT00940000154999"/>
<dbReference type="PANTHER" id="PTHR24253:SF167">
    <property type="entry name" value="SERINE PROTEASE 27 ISOFORM X1"/>
    <property type="match status" value="1"/>
</dbReference>
<evidence type="ECO:0000256" key="6">
    <source>
        <dbReference type="SAM" id="SignalP"/>
    </source>
</evidence>
<evidence type="ECO:0000256" key="3">
    <source>
        <dbReference type="ARBA" id="ARBA00022801"/>
    </source>
</evidence>
<dbReference type="OMA" id="EANHWYL"/>
<dbReference type="HOGENOM" id="CLU_004497_3_0_1"/>
<evidence type="ECO:0000259" key="7">
    <source>
        <dbReference type="PROSITE" id="PS50240"/>
    </source>
</evidence>
<accession>F7DXA1</accession>
<keyword evidence="1 5" id="KW-0645">Protease</keyword>
<dbReference type="PROSITE" id="PS50240">
    <property type="entry name" value="TRYPSIN_DOM"/>
    <property type="match status" value="1"/>
</dbReference>
<reference evidence="10" key="3">
    <citation type="submission" date="2025-04" db="UniProtKB">
        <authorList>
            <consortium name="RefSeq"/>
        </authorList>
    </citation>
    <scope>IDENTIFICATION</scope>
    <source>
        <strain evidence="10">Nigerian</strain>
        <tissue evidence="10">Liver and blood</tissue>
    </source>
</reference>
<dbReference type="AGR" id="Xenbase:XB-GENE-22167980"/>
<dbReference type="ExpressionAtlas" id="F7DXA1">
    <property type="expression patterns" value="baseline"/>
</dbReference>
<dbReference type="Gene3D" id="2.40.10.10">
    <property type="entry name" value="Trypsin-like serine proteases"/>
    <property type="match status" value="2"/>
</dbReference>
<evidence type="ECO:0000256" key="4">
    <source>
        <dbReference type="ARBA" id="ARBA00023157"/>
    </source>
</evidence>
<dbReference type="PROSITE" id="PS00135">
    <property type="entry name" value="TRYPSIN_SER"/>
    <property type="match status" value="1"/>
</dbReference>
<dbReference type="GO" id="GO:0006508">
    <property type="term" value="P:proteolysis"/>
    <property type="evidence" value="ECO:0007669"/>
    <property type="project" value="UniProtKB-KW"/>
</dbReference>
<dbReference type="InterPro" id="IPR018114">
    <property type="entry name" value="TRYPSIN_HIS"/>
</dbReference>
<dbReference type="RefSeq" id="XP_002939739.1">
    <property type="nucleotide sequence ID" value="XM_002939693.5"/>
</dbReference>
<dbReference type="AlphaFoldDB" id="F7DXA1"/>
<dbReference type="Xenbase" id="XB-GENE-22167980">
    <property type="gene designation" value="prss8l.5"/>
</dbReference>
<dbReference type="InterPro" id="IPR001254">
    <property type="entry name" value="Trypsin_dom"/>
</dbReference>
<dbReference type="PROSITE" id="PS00134">
    <property type="entry name" value="TRYPSIN_HIS"/>
    <property type="match status" value="1"/>
</dbReference>
<evidence type="ECO:0000256" key="2">
    <source>
        <dbReference type="ARBA" id="ARBA00022729"/>
    </source>
</evidence>
<organism evidence="8">
    <name type="scientific">Xenopus tropicalis</name>
    <name type="common">Western clawed frog</name>
    <name type="synonym">Silurana tropicalis</name>
    <dbReference type="NCBI Taxonomy" id="8364"/>
    <lineage>
        <taxon>Eukaryota</taxon>
        <taxon>Metazoa</taxon>
        <taxon>Chordata</taxon>
        <taxon>Craniata</taxon>
        <taxon>Vertebrata</taxon>
        <taxon>Euteleostomi</taxon>
        <taxon>Amphibia</taxon>
        <taxon>Batrachia</taxon>
        <taxon>Anura</taxon>
        <taxon>Pipoidea</taxon>
        <taxon>Pipidae</taxon>
        <taxon>Xenopodinae</taxon>
        <taxon>Xenopus</taxon>
        <taxon>Silurana</taxon>
    </lineage>
</organism>
<keyword evidence="4" id="KW-1015">Disulfide bond</keyword>
<dbReference type="InterPro" id="IPR009003">
    <property type="entry name" value="Peptidase_S1_PA"/>
</dbReference>
<dbReference type="CTD" id="100494289"/>
<protein>
    <submittedName>
        <fullName evidence="10">Serine protease 27 isoform X1</fullName>
    </submittedName>
    <submittedName>
        <fullName evidence="8">Serine protease 27-like gene 5</fullName>
    </submittedName>
</protein>
<keyword evidence="5" id="KW-0720">Serine protease</keyword>
<dbReference type="GeneID" id="100494289"/>
<dbReference type="Ensembl" id="ENSXETT00000013782">
    <property type="protein sequence ID" value="ENSXETP00000013782"/>
    <property type="gene ID" value="ENSXETG00000006287"/>
</dbReference>
<reference evidence="8" key="1">
    <citation type="journal article" date="2010" name="Science">
        <title>The genome of the Western clawed frog Xenopus tropicalis.</title>
        <authorList>
            <person name="Hellsten U."/>
            <person name="Harland R.M."/>
            <person name="Gilchrist M.J."/>
            <person name="Hendrix D."/>
            <person name="Jurka J."/>
            <person name="Kapitonov V."/>
            <person name="Ovcharenko I."/>
            <person name="Putnam N.H."/>
            <person name="Shu S."/>
            <person name="Taher L."/>
            <person name="Blitz I.L."/>
            <person name="Blumberg B."/>
            <person name="Dichmann D.S."/>
            <person name="Dubchak I."/>
            <person name="Amaya E."/>
            <person name="Detter J.C."/>
            <person name="Fletcher R."/>
            <person name="Gerhard D.S."/>
            <person name="Goodstein D."/>
            <person name="Graves T."/>
            <person name="Grigoriev I.V."/>
            <person name="Grimwood J."/>
            <person name="Kawashima T."/>
            <person name="Lindquist E."/>
            <person name="Lucas S.M."/>
            <person name="Mead P.E."/>
            <person name="Mitros T."/>
            <person name="Ogino H."/>
            <person name="Ohta Y."/>
            <person name="Poliakov A.V."/>
            <person name="Pollet N."/>
            <person name="Robert J."/>
            <person name="Salamov A."/>
            <person name="Sater A.K."/>
            <person name="Schmutz J."/>
            <person name="Terry A."/>
            <person name="Vize P.D."/>
            <person name="Warren W.C."/>
            <person name="Wells D."/>
            <person name="Wills A."/>
            <person name="Wilson R.K."/>
            <person name="Zimmerman L.B."/>
            <person name="Zorn A.M."/>
            <person name="Grainger R."/>
            <person name="Grammer T."/>
            <person name="Khokha M.K."/>
            <person name="Richardson P.M."/>
            <person name="Rokhsar D.S."/>
        </authorList>
    </citation>
    <scope>NUCLEOTIDE SEQUENCE [LARGE SCALE GENOMIC DNA]</scope>
    <source>
        <strain evidence="8">Nigerian</strain>
    </source>
</reference>
<evidence type="ECO:0000313" key="8">
    <source>
        <dbReference type="Ensembl" id="ENSXETP00000013782"/>
    </source>
</evidence>
<dbReference type="FunFam" id="2.40.10.10:FF:000024">
    <property type="entry name" value="Serine protease 53"/>
    <property type="match status" value="1"/>
</dbReference>
<feature type="signal peptide" evidence="6">
    <location>
        <begin position="1"/>
        <end position="25"/>
    </location>
</feature>
<dbReference type="PRINTS" id="PR00722">
    <property type="entry name" value="CHYMOTRYPSIN"/>
</dbReference>
<name>F7DXA1_XENTR</name>
<dbReference type="eggNOG" id="KOG3627">
    <property type="taxonomic scope" value="Eukaryota"/>
</dbReference>
<dbReference type="Pfam" id="PF00089">
    <property type="entry name" value="Trypsin"/>
    <property type="match status" value="1"/>
</dbReference>